<evidence type="ECO:0000256" key="11">
    <source>
        <dbReference type="ARBA" id="ARBA00022989"/>
    </source>
</evidence>
<comment type="catalytic activity">
    <reaction evidence="1">
        <text>ATP + protein L-histidine = ADP + protein N-phospho-L-histidine.</text>
        <dbReference type="EC" id="2.7.13.3"/>
    </reaction>
</comment>
<evidence type="ECO:0000256" key="3">
    <source>
        <dbReference type="ARBA" id="ARBA00012438"/>
    </source>
</evidence>
<dbReference type="SUPFAM" id="SSF55874">
    <property type="entry name" value="ATPase domain of HSP90 chaperone/DNA topoisomerase II/histidine kinase"/>
    <property type="match status" value="1"/>
</dbReference>
<keyword evidence="4" id="KW-1003">Cell membrane</keyword>
<feature type="transmembrane region" description="Helical" evidence="14">
    <location>
        <begin position="378"/>
        <end position="408"/>
    </location>
</feature>
<keyword evidence="6" id="KW-0808">Transferase</keyword>
<dbReference type="SMART" id="SM00388">
    <property type="entry name" value="HisKA"/>
    <property type="match status" value="1"/>
</dbReference>
<evidence type="ECO:0000256" key="6">
    <source>
        <dbReference type="ARBA" id="ARBA00022679"/>
    </source>
</evidence>
<dbReference type="InterPro" id="IPR036097">
    <property type="entry name" value="HisK_dim/P_sf"/>
</dbReference>
<evidence type="ECO:0000256" key="9">
    <source>
        <dbReference type="ARBA" id="ARBA00022777"/>
    </source>
</evidence>
<dbReference type="Proteomes" id="UP000823904">
    <property type="component" value="Unassembled WGS sequence"/>
</dbReference>
<dbReference type="EC" id="2.7.13.3" evidence="3"/>
<dbReference type="SMART" id="SM00387">
    <property type="entry name" value="HATPase_c"/>
    <property type="match status" value="1"/>
</dbReference>
<keyword evidence="11 14" id="KW-1133">Transmembrane helix</keyword>
<evidence type="ECO:0000313" key="16">
    <source>
        <dbReference type="EMBL" id="HJC50595.1"/>
    </source>
</evidence>
<reference evidence="16" key="1">
    <citation type="journal article" date="2021" name="PeerJ">
        <title>Extensive microbial diversity within the chicken gut microbiome revealed by metagenomics and culture.</title>
        <authorList>
            <person name="Gilroy R."/>
            <person name="Ravi A."/>
            <person name="Getino M."/>
            <person name="Pursley I."/>
            <person name="Horton D.L."/>
            <person name="Alikhan N.F."/>
            <person name="Baker D."/>
            <person name="Gharbi K."/>
            <person name="Hall N."/>
            <person name="Watson M."/>
            <person name="Adriaenssens E.M."/>
            <person name="Foster-Nyarko E."/>
            <person name="Jarju S."/>
            <person name="Secka A."/>
            <person name="Antonio M."/>
            <person name="Oren A."/>
            <person name="Chaudhuri R.R."/>
            <person name="La Ragione R."/>
            <person name="Hildebrand F."/>
            <person name="Pallen M.J."/>
        </authorList>
    </citation>
    <scope>NUCLEOTIDE SEQUENCE</scope>
    <source>
        <strain evidence="16">ChiSjej3B21-8574</strain>
    </source>
</reference>
<gene>
    <name evidence="16" type="ORF">H9754_08515</name>
</gene>
<keyword evidence="9 16" id="KW-0418">Kinase</keyword>
<feature type="transmembrane region" description="Helical" evidence="14">
    <location>
        <begin position="222"/>
        <end position="243"/>
    </location>
</feature>
<evidence type="ECO:0000256" key="4">
    <source>
        <dbReference type="ARBA" id="ARBA00022475"/>
    </source>
</evidence>
<reference evidence="16" key="2">
    <citation type="submission" date="2021-04" db="EMBL/GenBank/DDBJ databases">
        <authorList>
            <person name="Gilroy R."/>
        </authorList>
    </citation>
    <scope>NUCLEOTIDE SEQUENCE</scope>
    <source>
        <strain evidence="16">ChiSjej3B21-8574</strain>
    </source>
</reference>
<accession>A0A9D2TA22</accession>
<keyword evidence="8" id="KW-0547">Nucleotide-binding</keyword>
<feature type="domain" description="Histidine kinase" evidence="15">
    <location>
        <begin position="486"/>
        <end position="700"/>
    </location>
</feature>
<keyword evidence="10" id="KW-0067">ATP-binding</keyword>
<comment type="caution">
    <text evidence="16">The sequence shown here is derived from an EMBL/GenBank/DDBJ whole genome shotgun (WGS) entry which is preliminary data.</text>
</comment>
<evidence type="ECO:0000256" key="14">
    <source>
        <dbReference type="SAM" id="Phobius"/>
    </source>
</evidence>
<evidence type="ECO:0000256" key="2">
    <source>
        <dbReference type="ARBA" id="ARBA00004651"/>
    </source>
</evidence>
<dbReference type="PANTHER" id="PTHR45528:SF1">
    <property type="entry name" value="SENSOR HISTIDINE KINASE CPXA"/>
    <property type="match status" value="1"/>
</dbReference>
<keyword evidence="12" id="KW-0902">Two-component regulatory system</keyword>
<dbReference type="CDD" id="cd00082">
    <property type="entry name" value="HisKA"/>
    <property type="match status" value="1"/>
</dbReference>
<dbReference type="GO" id="GO:0005524">
    <property type="term" value="F:ATP binding"/>
    <property type="evidence" value="ECO:0007669"/>
    <property type="project" value="UniProtKB-KW"/>
</dbReference>
<dbReference type="InterPro" id="IPR003661">
    <property type="entry name" value="HisK_dim/P_dom"/>
</dbReference>
<dbReference type="EMBL" id="DWWD01000032">
    <property type="protein sequence ID" value="HJC50595.1"/>
    <property type="molecule type" value="Genomic_DNA"/>
</dbReference>
<protein>
    <recommendedName>
        <fullName evidence="3">histidine kinase</fullName>
        <ecNumber evidence="3">2.7.13.3</ecNumber>
    </recommendedName>
</protein>
<dbReference type="PROSITE" id="PS50109">
    <property type="entry name" value="HIS_KIN"/>
    <property type="match status" value="1"/>
</dbReference>
<keyword evidence="13 14" id="KW-0472">Membrane</keyword>
<dbReference type="Gene3D" id="1.10.287.130">
    <property type="match status" value="1"/>
</dbReference>
<dbReference type="GO" id="GO:0005886">
    <property type="term" value="C:plasma membrane"/>
    <property type="evidence" value="ECO:0007669"/>
    <property type="project" value="UniProtKB-SubCell"/>
</dbReference>
<dbReference type="Pfam" id="PF00512">
    <property type="entry name" value="HisKA"/>
    <property type="match status" value="1"/>
</dbReference>
<keyword evidence="5" id="KW-0597">Phosphoprotein</keyword>
<evidence type="ECO:0000259" key="15">
    <source>
        <dbReference type="PROSITE" id="PS50109"/>
    </source>
</evidence>
<dbReference type="SUPFAM" id="SSF47384">
    <property type="entry name" value="Homodimeric domain of signal transducing histidine kinase"/>
    <property type="match status" value="1"/>
</dbReference>
<sequence length="704" mass="80483">MDTKWKRWINTLCIAVVLCLMAAGGVYGINGTNGAASLQAGVSMDEFQENGYFTNLYQQGLLFQWAQEQGYALESEGYQGISEDLLSKLKDEMALDAALVIKPYGKRTVQEETQYGNQKADFRGGNTMEMTIARDQSEPVNRAGQFTQWENGYDGEYDPEAFYQVSGDMMITLPEGLLINGEEGQRLESGTIRIRITQKGMDLIEQEYKKEQTQLIQYVKEITVILALEAVGCILLIILFALQEKRTRFFRWLDHIWWEVIVVAAFWIGVGILGLCAWTWGVSQDYATGLTDRTQVDLIMMICWFALPGLIALFAVCIQTTVWRIKEHNLLDSTLCVGYFRKWYRNSKKRRELEYEAMSFEQQHVEDRIRQYRLGRRILIVFIIFGVGIMNLSGVLGLGFIILGAVGLKYLVRYSDKYAAEQKDLNKLVEQIDRIANGELTATTDIEEGTIYYDYSQKLANIGNGMEKALEDQMRNERMKIDLITNVSHDLKTPLTSIIGYVDLLSRDETLSPEAKDYVRILTQKTERLKNIISDLFELAKSTSGNAKISMEVMDMRRLLEQTLVDMEDKIEASGFHIRFQCTAQNTKFLGDVNRMYRVVQNVLENALKYSMKGTRIFIDISETADRLKLEVVNTASYEMDFTEEEIMERFARAEKSRTSEGNGLGLSIADSFTQNCGGKFGIEIRGDQFRVEISFQKYTEKVK</sequence>
<keyword evidence="7 14" id="KW-0812">Transmembrane</keyword>
<dbReference type="Gene3D" id="3.30.565.10">
    <property type="entry name" value="Histidine kinase-like ATPase, C-terminal domain"/>
    <property type="match status" value="1"/>
</dbReference>
<dbReference type="AlphaFoldDB" id="A0A9D2TA22"/>
<dbReference type="Pfam" id="PF02518">
    <property type="entry name" value="HATPase_c"/>
    <property type="match status" value="1"/>
</dbReference>
<evidence type="ECO:0000256" key="8">
    <source>
        <dbReference type="ARBA" id="ARBA00022741"/>
    </source>
</evidence>
<dbReference type="PANTHER" id="PTHR45528">
    <property type="entry name" value="SENSOR HISTIDINE KINASE CPXA"/>
    <property type="match status" value="1"/>
</dbReference>
<evidence type="ECO:0000256" key="5">
    <source>
        <dbReference type="ARBA" id="ARBA00022553"/>
    </source>
</evidence>
<evidence type="ECO:0000256" key="10">
    <source>
        <dbReference type="ARBA" id="ARBA00022840"/>
    </source>
</evidence>
<dbReference type="FunFam" id="1.10.287.130:FF:000001">
    <property type="entry name" value="Two-component sensor histidine kinase"/>
    <property type="match status" value="1"/>
</dbReference>
<dbReference type="InterPro" id="IPR050398">
    <property type="entry name" value="HssS/ArlS-like"/>
</dbReference>
<dbReference type="GO" id="GO:0000155">
    <property type="term" value="F:phosphorelay sensor kinase activity"/>
    <property type="evidence" value="ECO:0007669"/>
    <property type="project" value="InterPro"/>
</dbReference>
<feature type="transmembrane region" description="Helical" evidence="14">
    <location>
        <begin position="255"/>
        <end position="278"/>
    </location>
</feature>
<evidence type="ECO:0000256" key="13">
    <source>
        <dbReference type="ARBA" id="ARBA00023136"/>
    </source>
</evidence>
<proteinExistence type="predicted"/>
<evidence type="ECO:0000256" key="12">
    <source>
        <dbReference type="ARBA" id="ARBA00023012"/>
    </source>
</evidence>
<dbReference type="InterPro" id="IPR005467">
    <property type="entry name" value="His_kinase_dom"/>
</dbReference>
<dbReference type="InterPro" id="IPR003594">
    <property type="entry name" value="HATPase_dom"/>
</dbReference>
<evidence type="ECO:0000256" key="1">
    <source>
        <dbReference type="ARBA" id="ARBA00000085"/>
    </source>
</evidence>
<evidence type="ECO:0000256" key="7">
    <source>
        <dbReference type="ARBA" id="ARBA00022692"/>
    </source>
</evidence>
<evidence type="ECO:0000313" key="17">
    <source>
        <dbReference type="Proteomes" id="UP000823904"/>
    </source>
</evidence>
<comment type="subcellular location">
    <subcellularLocation>
        <location evidence="2">Cell membrane</location>
        <topology evidence="2">Multi-pass membrane protein</topology>
    </subcellularLocation>
</comment>
<organism evidence="16 17">
    <name type="scientific">Candidatus Anaerostipes avistercoris</name>
    <dbReference type="NCBI Taxonomy" id="2838462"/>
    <lineage>
        <taxon>Bacteria</taxon>
        <taxon>Bacillati</taxon>
        <taxon>Bacillota</taxon>
        <taxon>Clostridia</taxon>
        <taxon>Lachnospirales</taxon>
        <taxon>Lachnospiraceae</taxon>
        <taxon>Anaerostipes</taxon>
    </lineage>
</organism>
<dbReference type="InterPro" id="IPR036890">
    <property type="entry name" value="HATPase_C_sf"/>
</dbReference>
<name>A0A9D2TA22_9FIRM</name>
<feature type="transmembrane region" description="Helical" evidence="14">
    <location>
        <begin position="298"/>
        <end position="318"/>
    </location>
</feature>